<sequence>MAGNRRFAAGNLETSHIWSRAHPICQPTAAWLVIARLVLVEERDVAQMTLASGAKLFPSVSGWEPNRSVIWMEGLAVERPGNETRLAGVTPPETAG</sequence>
<keyword evidence="2" id="KW-1185">Reference proteome</keyword>
<reference evidence="2" key="1">
    <citation type="submission" date="2011-02" db="EMBL/GenBank/DDBJ databases">
        <title>The Genome Sequence of Capsaspora owczarzaki ATCC 30864.</title>
        <authorList>
            <person name="Russ C."/>
            <person name="Cuomo C."/>
            <person name="Burger G."/>
            <person name="Gray M.W."/>
            <person name="Holland P.W.H."/>
            <person name="King N."/>
            <person name="Lang F.B.F."/>
            <person name="Roger A.J."/>
            <person name="Ruiz-Trillo I."/>
            <person name="Young S.K."/>
            <person name="Zeng Q."/>
            <person name="Gargeya S."/>
            <person name="Alvarado L."/>
            <person name="Berlin A."/>
            <person name="Chapman S.B."/>
            <person name="Chen Z."/>
            <person name="Freedman E."/>
            <person name="Gellesch M."/>
            <person name="Goldberg J."/>
            <person name="Griggs A."/>
            <person name="Gujja S."/>
            <person name="Heilman E."/>
            <person name="Heiman D."/>
            <person name="Howarth C."/>
            <person name="Mehta T."/>
            <person name="Neiman D."/>
            <person name="Pearson M."/>
            <person name="Roberts A."/>
            <person name="Saif S."/>
            <person name="Shea T."/>
            <person name="Shenoy N."/>
            <person name="Sisk P."/>
            <person name="Stolte C."/>
            <person name="Sykes S."/>
            <person name="White J."/>
            <person name="Yandava C."/>
            <person name="Haas B."/>
            <person name="Nusbaum C."/>
            <person name="Birren B."/>
        </authorList>
    </citation>
    <scope>NUCLEOTIDE SEQUENCE</scope>
    <source>
        <strain evidence="2">ATCC 30864</strain>
    </source>
</reference>
<gene>
    <name evidence="1" type="ORF">CAOG_009583</name>
</gene>
<protein>
    <submittedName>
        <fullName evidence="1">Uncharacterized protein</fullName>
    </submittedName>
</protein>
<dbReference type="Proteomes" id="UP000008743">
    <property type="component" value="Unassembled WGS sequence"/>
</dbReference>
<accession>A0A0D2X200</accession>
<dbReference type="AlphaFoldDB" id="A0A0D2X200"/>
<dbReference type="EMBL" id="KE346362">
    <property type="protein sequence ID" value="KJE91694.1"/>
    <property type="molecule type" value="Genomic_DNA"/>
</dbReference>
<dbReference type="InParanoid" id="A0A0D2X200"/>
<proteinExistence type="predicted"/>
<name>A0A0D2X200_CAPO3</name>
<evidence type="ECO:0000313" key="1">
    <source>
        <dbReference type="EMBL" id="KJE91694.1"/>
    </source>
</evidence>
<organism evidence="1 2">
    <name type="scientific">Capsaspora owczarzaki (strain ATCC 30864)</name>
    <dbReference type="NCBI Taxonomy" id="595528"/>
    <lineage>
        <taxon>Eukaryota</taxon>
        <taxon>Filasterea</taxon>
        <taxon>Capsaspora</taxon>
    </lineage>
</organism>
<evidence type="ECO:0000313" key="2">
    <source>
        <dbReference type="Proteomes" id="UP000008743"/>
    </source>
</evidence>